<dbReference type="EMBL" id="JABBXF010000150">
    <property type="protein sequence ID" value="NVK82520.1"/>
    <property type="molecule type" value="Genomic_DNA"/>
</dbReference>
<sequence length="315" mass="32549">AAASGAARRALAGAPAHVAGPLHHLVLQAEAALAGHGGETGRLADRARTLRKGGPLPEDATPLPPSGAAAGPLADRLRPGSPLLPPGARVAVGATLAGWASMAVGSAHPYWAVVTAAAVFQANTTLSWQRAVQRVVGNLLGLVLFTALLPLTRSGAVPLVLTALVLQVGAEAFIARNYWLGTLCVTPMALLLNEFAGPRPAAQLIGDRWTDTLVGAAVGLLTCVVVTNRRAADRTEAALARVREARHAAAAATDPGPHRDRLAAALVELREAADIAAGEWWQRALPDERVTEEEHEGHRTLAALAERLPARATAA</sequence>
<dbReference type="Pfam" id="PF13515">
    <property type="entry name" value="FUSC_2"/>
    <property type="match status" value="1"/>
</dbReference>
<evidence type="ECO:0000256" key="3">
    <source>
        <dbReference type="ARBA" id="ARBA00022692"/>
    </source>
</evidence>
<evidence type="ECO:0000256" key="6">
    <source>
        <dbReference type="ARBA" id="ARBA00043993"/>
    </source>
</evidence>
<comment type="subcellular location">
    <subcellularLocation>
        <location evidence="1">Cell membrane</location>
        <topology evidence="1">Multi-pass membrane protein</topology>
    </subcellularLocation>
</comment>
<protein>
    <submittedName>
        <fullName evidence="10">FUSC family protein</fullName>
    </submittedName>
</protein>
<name>A0A7Y7BBG7_STRMO</name>
<dbReference type="PANTHER" id="PTHR30509:SF9">
    <property type="entry name" value="MULTIDRUG RESISTANCE PROTEIN MDTO"/>
    <property type="match status" value="1"/>
</dbReference>
<comment type="similarity">
    <text evidence="6">Belongs to the YccS/YhfK family.</text>
</comment>
<reference evidence="10 11" key="1">
    <citation type="submission" date="2020-04" db="EMBL/GenBank/DDBJ databases">
        <title>Draft Genome Sequence of Streptomyces morookaense DSM 40503, an 8-azaguanine-producing strain.</title>
        <authorList>
            <person name="Qi J."/>
            <person name="Gao J.-M."/>
        </authorList>
    </citation>
    <scope>NUCLEOTIDE SEQUENCE [LARGE SCALE GENOMIC DNA]</scope>
    <source>
        <strain evidence="10 11">DSM 40503</strain>
    </source>
</reference>
<comment type="caution">
    <text evidence="10">The sequence shown here is derived from an EMBL/GenBank/DDBJ whole genome shotgun (WGS) entry which is preliminary data.</text>
</comment>
<evidence type="ECO:0000256" key="2">
    <source>
        <dbReference type="ARBA" id="ARBA00022475"/>
    </source>
</evidence>
<dbReference type="PANTHER" id="PTHR30509">
    <property type="entry name" value="P-HYDROXYBENZOIC ACID EFFLUX PUMP SUBUNIT-RELATED"/>
    <property type="match status" value="1"/>
</dbReference>
<keyword evidence="4 8" id="KW-1133">Transmembrane helix</keyword>
<feature type="transmembrane region" description="Helical" evidence="8">
    <location>
        <begin position="139"/>
        <end position="166"/>
    </location>
</feature>
<gene>
    <name evidence="10" type="ORF">HG542_33495</name>
</gene>
<dbReference type="RefSeq" id="WP_171088154.1">
    <property type="nucleotide sequence ID" value="NZ_JABBXF010000150.1"/>
</dbReference>
<dbReference type="AlphaFoldDB" id="A0A7Y7BBG7"/>
<evidence type="ECO:0000313" key="10">
    <source>
        <dbReference type="EMBL" id="NVK82520.1"/>
    </source>
</evidence>
<keyword evidence="3 8" id="KW-0812">Transmembrane</keyword>
<feature type="region of interest" description="Disordered" evidence="7">
    <location>
        <begin position="51"/>
        <end position="76"/>
    </location>
</feature>
<dbReference type="InterPro" id="IPR049453">
    <property type="entry name" value="Memb_transporter_dom"/>
</dbReference>
<evidence type="ECO:0000259" key="9">
    <source>
        <dbReference type="Pfam" id="PF13515"/>
    </source>
</evidence>
<evidence type="ECO:0000256" key="4">
    <source>
        <dbReference type="ARBA" id="ARBA00022989"/>
    </source>
</evidence>
<evidence type="ECO:0000313" key="11">
    <source>
        <dbReference type="Proteomes" id="UP000587462"/>
    </source>
</evidence>
<accession>A0A7Y7BBG7</accession>
<proteinExistence type="inferred from homology"/>
<evidence type="ECO:0000256" key="1">
    <source>
        <dbReference type="ARBA" id="ARBA00004651"/>
    </source>
</evidence>
<organism evidence="10 11">
    <name type="scientific">Streptomyces morookaense</name>
    <name type="common">Streptoverticillium morookaense</name>
    <dbReference type="NCBI Taxonomy" id="1970"/>
    <lineage>
        <taxon>Bacteria</taxon>
        <taxon>Bacillati</taxon>
        <taxon>Actinomycetota</taxon>
        <taxon>Actinomycetes</taxon>
        <taxon>Kitasatosporales</taxon>
        <taxon>Streptomycetaceae</taxon>
        <taxon>Streptomyces</taxon>
    </lineage>
</organism>
<evidence type="ECO:0000256" key="7">
    <source>
        <dbReference type="SAM" id="MobiDB-lite"/>
    </source>
</evidence>
<feature type="domain" description="Integral membrane bound transporter" evidence="9">
    <location>
        <begin position="96"/>
        <end position="221"/>
    </location>
</feature>
<evidence type="ECO:0000256" key="5">
    <source>
        <dbReference type="ARBA" id="ARBA00023136"/>
    </source>
</evidence>
<dbReference type="Proteomes" id="UP000587462">
    <property type="component" value="Unassembled WGS sequence"/>
</dbReference>
<feature type="non-terminal residue" evidence="10">
    <location>
        <position position="1"/>
    </location>
</feature>
<keyword evidence="2" id="KW-1003">Cell membrane</keyword>
<evidence type="ECO:0000256" key="8">
    <source>
        <dbReference type="SAM" id="Phobius"/>
    </source>
</evidence>
<keyword evidence="11" id="KW-1185">Reference proteome</keyword>
<dbReference type="GO" id="GO:0005886">
    <property type="term" value="C:plasma membrane"/>
    <property type="evidence" value="ECO:0007669"/>
    <property type="project" value="UniProtKB-SubCell"/>
</dbReference>
<keyword evidence="5 8" id="KW-0472">Membrane</keyword>